<accession>A0ABW7XWG8</accession>
<feature type="signal peptide" evidence="2">
    <location>
        <begin position="1"/>
        <end position="25"/>
    </location>
</feature>
<comment type="caution">
    <text evidence="4">The sequence shown here is derived from an EMBL/GenBank/DDBJ whole genome shotgun (WGS) entry which is preliminary data.</text>
</comment>
<dbReference type="PANTHER" id="PTHR36933">
    <property type="entry name" value="SLL0788 PROTEIN"/>
    <property type="match status" value="1"/>
</dbReference>
<reference evidence="4 5" key="1">
    <citation type="submission" date="2024-10" db="EMBL/GenBank/DDBJ databases">
        <title>The Natural Products Discovery Center: Release of the First 8490 Sequenced Strains for Exploring Actinobacteria Biosynthetic Diversity.</title>
        <authorList>
            <person name="Kalkreuter E."/>
            <person name="Kautsar S.A."/>
            <person name="Yang D."/>
            <person name="Bader C.D."/>
            <person name="Teijaro C.N."/>
            <person name="Fluegel L."/>
            <person name="Davis C.M."/>
            <person name="Simpson J.R."/>
            <person name="Lauterbach L."/>
            <person name="Steele A.D."/>
            <person name="Gui C."/>
            <person name="Meng S."/>
            <person name="Li G."/>
            <person name="Viehrig K."/>
            <person name="Ye F."/>
            <person name="Su P."/>
            <person name="Kiefer A.F."/>
            <person name="Nichols A."/>
            <person name="Cepeda A.J."/>
            <person name="Yan W."/>
            <person name="Fan B."/>
            <person name="Jiang Y."/>
            <person name="Adhikari A."/>
            <person name="Zheng C.-J."/>
            <person name="Schuster L."/>
            <person name="Cowan T.M."/>
            <person name="Smanski M.J."/>
            <person name="Chevrette M.G."/>
            <person name="De Carvalho L.P.S."/>
            <person name="Shen B."/>
        </authorList>
    </citation>
    <scope>NUCLEOTIDE SEQUENCE [LARGE SCALE GENOMIC DNA]</scope>
    <source>
        <strain evidence="4 5">NPDC051599</strain>
    </source>
</reference>
<dbReference type="Pfam" id="PF03713">
    <property type="entry name" value="DUF305"/>
    <property type="match status" value="1"/>
</dbReference>
<keyword evidence="5" id="KW-1185">Reference proteome</keyword>
<feature type="region of interest" description="Disordered" evidence="1">
    <location>
        <begin position="31"/>
        <end position="62"/>
    </location>
</feature>
<evidence type="ECO:0000259" key="3">
    <source>
        <dbReference type="Pfam" id="PF03713"/>
    </source>
</evidence>
<sequence length="221" mass="23137">MTAQRRLIRRAALAATTGVAALVLAACGGDSDSGGHDMGSTNSESAGPSASASASAKAGAHNDADVDFSTEMIQHHRQAVTMAGLAADRASSQEVKDLAAKIKGAQDPEIKTMSGWLTAWGEEVPEDMSSMPGMDHDMSSSMPDMPGMMSGEDMGKLDKASGAEFDTMFLEMMVQHHEGAVEMAKREKAKGEYGPAVKLADDVITAQTAEIQQMNKMLGKG</sequence>
<evidence type="ECO:0000313" key="4">
    <source>
        <dbReference type="EMBL" id="MFI5674441.1"/>
    </source>
</evidence>
<feature type="domain" description="DUF305" evidence="3">
    <location>
        <begin position="65"/>
        <end position="218"/>
    </location>
</feature>
<dbReference type="PROSITE" id="PS51257">
    <property type="entry name" value="PROKAR_LIPOPROTEIN"/>
    <property type="match status" value="1"/>
</dbReference>
<organism evidence="4 5">
    <name type="scientific">Streptomyces cellulosae</name>
    <dbReference type="NCBI Taxonomy" id="1968"/>
    <lineage>
        <taxon>Bacteria</taxon>
        <taxon>Bacillati</taxon>
        <taxon>Actinomycetota</taxon>
        <taxon>Actinomycetes</taxon>
        <taxon>Kitasatosporales</taxon>
        <taxon>Streptomycetaceae</taxon>
        <taxon>Streptomyces</taxon>
    </lineage>
</organism>
<feature type="compositionally biased region" description="Low complexity" evidence="1">
    <location>
        <begin position="38"/>
        <end position="59"/>
    </location>
</feature>
<gene>
    <name evidence="4" type="ORF">ACIA8P_07205</name>
</gene>
<dbReference type="InterPro" id="IPR005183">
    <property type="entry name" value="DUF305_CopM-like"/>
</dbReference>
<dbReference type="RefSeq" id="WP_398655368.1">
    <property type="nucleotide sequence ID" value="NZ_JBITDC010000002.1"/>
</dbReference>
<keyword evidence="2" id="KW-0732">Signal</keyword>
<proteinExistence type="predicted"/>
<dbReference type="EMBL" id="JBITDC010000002">
    <property type="protein sequence ID" value="MFI5674441.1"/>
    <property type="molecule type" value="Genomic_DNA"/>
</dbReference>
<name>A0ABW7XWG8_STRCE</name>
<evidence type="ECO:0000256" key="2">
    <source>
        <dbReference type="SAM" id="SignalP"/>
    </source>
</evidence>
<dbReference type="Gene3D" id="1.20.1260.10">
    <property type="match status" value="1"/>
</dbReference>
<protein>
    <submittedName>
        <fullName evidence="4">DUF305 domain-containing protein</fullName>
    </submittedName>
</protein>
<feature type="chain" id="PRO_5046441743" evidence="2">
    <location>
        <begin position="26"/>
        <end position="221"/>
    </location>
</feature>
<evidence type="ECO:0000313" key="5">
    <source>
        <dbReference type="Proteomes" id="UP001612415"/>
    </source>
</evidence>
<dbReference type="Proteomes" id="UP001612415">
    <property type="component" value="Unassembled WGS sequence"/>
</dbReference>
<dbReference type="PANTHER" id="PTHR36933:SF1">
    <property type="entry name" value="SLL0788 PROTEIN"/>
    <property type="match status" value="1"/>
</dbReference>
<evidence type="ECO:0000256" key="1">
    <source>
        <dbReference type="SAM" id="MobiDB-lite"/>
    </source>
</evidence>
<dbReference type="InterPro" id="IPR012347">
    <property type="entry name" value="Ferritin-like"/>
</dbReference>